<dbReference type="AlphaFoldDB" id="A0A937R9T4"/>
<dbReference type="Pfam" id="PF02585">
    <property type="entry name" value="PIG-L"/>
    <property type="match status" value="1"/>
</dbReference>
<protein>
    <submittedName>
        <fullName evidence="2">PIG-L family deacetylase</fullName>
    </submittedName>
</protein>
<sequence length="249" mass="26553">MIARSGTPEAAWQAWPDLGAWPELDPPVAADVPAALVVAPHPDDEVLGVGGLMALLRRAGVPVTVLAVTDGDASHPGSRTVTPERLVGLRAEERRAALAELGLADVAVHRLGVPDGVAAAHERLVADEITRRLDDGMWCLATYAEDGHPDHEATGRAAAAAAARTGATLLEFPVWTWHWAVPGDARVPWHRARRVPLPAELAAAKRRAASRFVTQIMPLSPAPEDVAPVPPPVLARLLRASETIFWPDR</sequence>
<dbReference type="InterPro" id="IPR024078">
    <property type="entry name" value="LmbE-like_dom_sf"/>
</dbReference>
<dbReference type="GO" id="GO:0016137">
    <property type="term" value="P:glycoside metabolic process"/>
    <property type="evidence" value="ECO:0007669"/>
    <property type="project" value="UniProtKB-ARBA"/>
</dbReference>
<accession>A0A937R9T4</accession>
<reference evidence="2" key="1">
    <citation type="submission" date="2020-12" db="EMBL/GenBank/DDBJ databases">
        <title>Genomic characterization of non-nitrogen-fixing Frankia strains.</title>
        <authorList>
            <person name="Carlos-Shanley C."/>
            <person name="Guerra T."/>
            <person name="Hahn D."/>
        </authorList>
    </citation>
    <scope>NUCLEOTIDE SEQUENCE</scope>
    <source>
        <strain evidence="2">CN6</strain>
    </source>
</reference>
<dbReference type="PANTHER" id="PTHR12993:SF29">
    <property type="entry name" value="BLR3841 PROTEIN"/>
    <property type="match status" value="1"/>
</dbReference>
<keyword evidence="3" id="KW-1185">Reference proteome</keyword>
<dbReference type="PANTHER" id="PTHR12993">
    <property type="entry name" value="N-ACETYLGLUCOSAMINYL-PHOSPHATIDYLINOSITOL DE-N-ACETYLASE-RELATED"/>
    <property type="match status" value="1"/>
</dbReference>
<proteinExistence type="predicted"/>
<keyword evidence="1" id="KW-0862">Zinc</keyword>
<dbReference type="GO" id="GO:0016811">
    <property type="term" value="F:hydrolase activity, acting on carbon-nitrogen (but not peptide) bonds, in linear amides"/>
    <property type="evidence" value="ECO:0007669"/>
    <property type="project" value="TreeGrafter"/>
</dbReference>
<evidence type="ECO:0000313" key="3">
    <source>
        <dbReference type="Proteomes" id="UP000604475"/>
    </source>
</evidence>
<evidence type="ECO:0000313" key="2">
    <source>
        <dbReference type="EMBL" id="MBL7625767.1"/>
    </source>
</evidence>
<dbReference type="EMBL" id="JAEACQ010000046">
    <property type="protein sequence ID" value="MBL7625767.1"/>
    <property type="molecule type" value="Genomic_DNA"/>
</dbReference>
<dbReference type="Gene3D" id="3.40.50.10320">
    <property type="entry name" value="LmbE-like"/>
    <property type="match status" value="1"/>
</dbReference>
<dbReference type="SUPFAM" id="SSF102588">
    <property type="entry name" value="LmbE-like"/>
    <property type="match status" value="1"/>
</dbReference>
<name>A0A937R9T4_9ACTN</name>
<dbReference type="RefSeq" id="WP_203008131.1">
    <property type="nucleotide sequence ID" value="NZ_JADWYU010000077.1"/>
</dbReference>
<evidence type="ECO:0000256" key="1">
    <source>
        <dbReference type="ARBA" id="ARBA00022833"/>
    </source>
</evidence>
<comment type="caution">
    <text evidence="2">The sequence shown here is derived from an EMBL/GenBank/DDBJ whole genome shotgun (WGS) entry which is preliminary data.</text>
</comment>
<dbReference type="InterPro" id="IPR003737">
    <property type="entry name" value="GlcNAc_PI_deacetylase-related"/>
</dbReference>
<organism evidence="2 3">
    <name type="scientific">Frankia nepalensis</name>
    <dbReference type="NCBI Taxonomy" id="1836974"/>
    <lineage>
        <taxon>Bacteria</taxon>
        <taxon>Bacillati</taxon>
        <taxon>Actinomycetota</taxon>
        <taxon>Actinomycetes</taxon>
        <taxon>Frankiales</taxon>
        <taxon>Frankiaceae</taxon>
        <taxon>Frankia</taxon>
    </lineage>
</organism>
<dbReference type="Proteomes" id="UP000604475">
    <property type="component" value="Unassembled WGS sequence"/>
</dbReference>
<gene>
    <name evidence="2" type="ORF">I7412_00940</name>
</gene>